<evidence type="ECO:0000256" key="3">
    <source>
        <dbReference type="ARBA" id="ARBA00022512"/>
    </source>
</evidence>
<accession>A0AB40CVH0</accession>
<dbReference type="SUPFAM" id="SSF51126">
    <property type="entry name" value="Pectin lyase-like"/>
    <property type="match status" value="1"/>
</dbReference>
<name>A0AB40CVH0_DIOCR</name>
<dbReference type="InterPro" id="IPR011050">
    <property type="entry name" value="Pectin_lyase_fold/virulence"/>
</dbReference>
<evidence type="ECO:0000313" key="9">
    <source>
        <dbReference type="Proteomes" id="UP001515500"/>
    </source>
</evidence>
<dbReference type="GO" id="GO:0004650">
    <property type="term" value="F:polygalacturonase activity"/>
    <property type="evidence" value="ECO:0007669"/>
    <property type="project" value="InterPro"/>
</dbReference>
<keyword evidence="3" id="KW-0134">Cell wall</keyword>
<evidence type="ECO:0000256" key="4">
    <source>
        <dbReference type="ARBA" id="ARBA00022525"/>
    </source>
</evidence>
<evidence type="ECO:0000256" key="7">
    <source>
        <dbReference type="ARBA" id="ARBA00023316"/>
    </source>
</evidence>
<dbReference type="GO" id="GO:0071555">
    <property type="term" value="P:cell wall organization"/>
    <property type="evidence" value="ECO:0007669"/>
    <property type="project" value="UniProtKB-KW"/>
</dbReference>
<keyword evidence="7" id="KW-0961">Cell wall biogenesis/degradation</keyword>
<dbReference type="InterPro" id="IPR000743">
    <property type="entry name" value="Glyco_hydro_28"/>
</dbReference>
<dbReference type="RefSeq" id="XP_039144097.1">
    <property type="nucleotide sequence ID" value="XM_039288163.1"/>
</dbReference>
<dbReference type="AlphaFoldDB" id="A0AB40CVH0"/>
<comment type="subcellular location">
    <subcellularLocation>
        <location evidence="1">Secreted</location>
        <location evidence="1">Cell wall</location>
    </subcellularLocation>
</comment>
<evidence type="ECO:0000256" key="6">
    <source>
        <dbReference type="ARBA" id="ARBA00023295"/>
    </source>
</evidence>
<dbReference type="SMART" id="SM00710">
    <property type="entry name" value="PbH1"/>
    <property type="match status" value="3"/>
</dbReference>
<keyword evidence="4" id="KW-0964">Secreted</keyword>
<protein>
    <submittedName>
        <fullName evidence="10">Polygalacturonase QRT2-like</fullName>
    </submittedName>
</protein>
<organism evidence="9 10">
    <name type="scientific">Dioscorea cayennensis subsp. rotundata</name>
    <name type="common">White Guinea yam</name>
    <name type="synonym">Dioscorea rotundata</name>
    <dbReference type="NCBI Taxonomy" id="55577"/>
    <lineage>
        <taxon>Eukaryota</taxon>
        <taxon>Viridiplantae</taxon>
        <taxon>Streptophyta</taxon>
        <taxon>Embryophyta</taxon>
        <taxon>Tracheophyta</taxon>
        <taxon>Spermatophyta</taxon>
        <taxon>Magnoliopsida</taxon>
        <taxon>Liliopsida</taxon>
        <taxon>Dioscoreales</taxon>
        <taxon>Dioscoreaceae</taxon>
        <taxon>Dioscorea</taxon>
    </lineage>
</organism>
<dbReference type="InterPro" id="IPR006626">
    <property type="entry name" value="PbH1"/>
</dbReference>
<evidence type="ECO:0000313" key="10">
    <source>
        <dbReference type="RefSeq" id="XP_039144097.1"/>
    </source>
</evidence>
<gene>
    <name evidence="10" type="primary">LOC120281307</name>
</gene>
<evidence type="ECO:0000256" key="8">
    <source>
        <dbReference type="RuleBase" id="RU361169"/>
    </source>
</evidence>
<keyword evidence="9" id="KW-1185">Reference proteome</keyword>
<keyword evidence="6 8" id="KW-0326">Glycosidase</keyword>
<dbReference type="InterPro" id="IPR012334">
    <property type="entry name" value="Pectin_lyas_fold"/>
</dbReference>
<comment type="similarity">
    <text evidence="2 8">Belongs to the glycosyl hydrolase 28 family.</text>
</comment>
<dbReference type="Pfam" id="PF00295">
    <property type="entry name" value="Glyco_hydro_28"/>
    <property type="match status" value="1"/>
</dbReference>
<evidence type="ECO:0000256" key="2">
    <source>
        <dbReference type="ARBA" id="ARBA00008834"/>
    </source>
</evidence>
<sequence length="407" mass="43070">MTAVRAPIVIDQYYCPHQTNCPNKAVLVVVALCCMSRLVAGVTSVYNVVDFGAVGDGKSDDSKAFLEAWGKTCADAAYSTLLIPSGKTFLLTTLMFQGPCKSNVHVQVSGNLVTPNTPWNAELNHWITFYNVNGLTVDGYGLIDGRGPIWWPCKLKNSMVFIQCNNLKVKEIKLKDSPGKHLSIDASIGVEINGVTITSPGDSPNTDGIYVADSQHVLITGCTIASGDDCIAIGSGCVDVNVTQITCGPGHGISIGSLGMDGSTSLVDLVQVSVCNLFNTTNGVRIKTWQGGSGHAKSILFEHVNMTAVQAPIVIDQYYCPNQNNCPKKSSAVQLSDVKYIDIHGTSTGEVPLISLACSDVAPCTGLIMSNIHLVTPSNPNPPKPYCSNANGRSIGSVIPNVPCLPL</sequence>
<dbReference type="GO" id="GO:0005975">
    <property type="term" value="P:carbohydrate metabolic process"/>
    <property type="evidence" value="ECO:0007669"/>
    <property type="project" value="InterPro"/>
</dbReference>
<reference evidence="10" key="1">
    <citation type="submission" date="2025-08" db="UniProtKB">
        <authorList>
            <consortium name="RefSeq"/>
        </authorList>
    </citation>
    <scope>IDENTIFICATION</scope>
</reference>
<evidence type="ECO:0000256" key="5">
    <source>
        <dbReference type="ARBA" id="ARBA00022801"/>
    </source>
</evidence>
<keyword evidence="5 8" id="KW-0378">Hydrolase</keyword>
<dbReference type="PANTHER" id="PTHR31375">
    <property type="match status" value="1"/>
</dbReference>
<proteinExistence type="inferred from homology"/>
<evidence type="ECO:0000256" key="1">
    <source>
        <dbReference type="ARBA" id="ARBA00004191"/>
    </source>
</evidence>
<dbReference type="Gene3D" id="2.160.20.10">
    <property type="entry name" value="Single-stranded right-handed beta-helix, Pectin lyase-like"/>
    <property type="match status" value="1"/>
</dbReference>
<dbReference type="GeneID" id="120281307"/>
<dbReference type="Proteomes" id="UP001515500">
    <property type="component" value="Chromosome 17"/>
</dbReference>